<dbReference type="InterPro" id="IPR046338">
    <property type="entry name" value="GAIN_dom_sf"/>
</dbReference>
<name>C3YRN4_BRAFL</name>
<feature type="transmembrane region" description="Helical" evidence="6">
    <location>
        <begin position="238"/>
        <end position="257"/>
    </location>
</feature>
<evidence type="ECO:0000256" key="3">
    <source>
        <dbReference type="ARBA" id="ARBA00022989"/>
    </source>
</evidence>
<dbReference type="PANTHER" id="PTHR36695:SF12">
    <property type="entry name" value="AGAP008648-PA"/>
    <property type="match status" value="1"/>
</dbReference>
<dbReference type="InterPro" id="IPR017981">
    <property type="entry name" value="GPCR_2-like_7TM"/>
</dbReference>
<reference evidence="9" key="1">
    <citation type="journal article" date="2008" name="Nature">
        <title>The amphioxus genome and the evolution of the chordate karyotype.</title>
        <authorList>
            <consortium name="US DOE Joint Genome Institute (JGI-PGF)"/>
            <person name="Putnam N.H."/>
            <person name="Butts T."/>
            <person name="Ferrier D.E.K."/>
            <person name="Furlong R.F."/>
            <person name="Hellsten U."/>
            <person name="Kawashima T."/>
            <person name="Robinson-Rechavi M."/>
            <person name="Shoguchi E."/>
            <person name="Terry A."/>
            <person name="Yu J.-K."/>
            <person name="Benito-Gutierrez E.L."/>
            <person name="Dubchak I."/>
            <person name="Garcia-Fernandez J."/>
            <person name="Gibson-Brown J.J."/>
            <person name="Grigoriev I.V."/>
            <person name="Horton A.C."/>
            <person name="de Jong P.J."/>
            <person name="Jurka J."/>
            <person name="Kapitonov V.V."/>
            <person name="Kohara Y."/>
            <person name="Kuroki Y."/>
            <person name="Lindquist E."/>
            <person name="Lucas S."/>
            <person name="Osoegawa K."/>
            <person name="Pennacchio L.A."/>
            <person name="Salamov A.A."/>
            <person name="Satou Y."/>
            <person name="Sauka-Spengler T."/>
            <person name="Schmutz J."/>
            <person name="Shin-I T."/>
            <person name="Toyoda A."/>
            <person name="Bronner-Fraser M."/>
            <person name="Fujiyama A."/>
            <person name="Holland L.Z."/>
            <person name="Holland P.W.H."/>
            <person name="Satoh N."/>
            <person name="Rokhsar D.S."/>
        </authorList>
    </citation>
    <scope>NUCLEOTIDE SEQUENCE [LARGE SCALE GENOMIC DNA]</scope>
    <source>
        <strain evidence="9">S238N-H82</strain>
        <tissue evidence="9">Testes</tissue>
    </source>
</reference>
<evidence type="ECO:0000256" key="5">
    <source>
        <dbReference type="ARBA" id="ARBA00023157"/>
    </source>
</evidence>
<dbReference type="InParanoid" id="C3YRN4"/>
<dbReference type="Pfam" id="PF01825">
    <property type="entry name" value="GPS"/>
    <property type="match status" value="1"/>
</dbReference>
<dbReference type="GO" id="GO:0016020">
    <property type="term" value="C:membrane"/>
    <property type="evidence" value="ECO:0007669"/>
    <property type="project" value="UniProtKB-SubCell"/>
</dbReference>
<dbReference type="InterPro" id="IPR057244">
    <property type="entry name" value="GAIN_B"/>
</dbReference>
<evidence type="ECO:0000256" key="6">
    <source>
        <dbReference type="SAM" id="Phobius"/>
    </source>
</evidence>
<evidence type="ECO:0000256" key="1">
    <source>
        <dbReference type="ARBA" id="ARBA00004141"/>
    </source>
</evidence>
<dbReference type="InterPro" id="IPR000832">
    <property type="entry name" value="GPCR_2_secretin-like"/>
</dbReference>
<organism>
    <name type="scientific">Branchiostoma floridae</name>
    <name type="common">Florida lancelet</name>
    <name type="synonym">Amphioxus</name>
    <dbReference type="NCBI Taxonomy" id="7739"/>
    <lineage>
        <taxon>Eukaryota</taxon>
        <taxon>Metazoa</taxon>
        <taxon>Chordata</taxon>
        <taxon>Cephalochordata</taxon>
        <taxon>Leptocardii</taxon>
        <taxon>Amphioxiformes</taxon>
        <taxon>Branchiostomatidae</taxon>
        <taxon>Branchiostoma</taxon>
    </lineage>
</organism>
<keyword evidence="2 6" id="KW-0812">Transmembrane</keyword>
<dbReference type="PROSITE" id="PS50221">
    <property type="entry name" value="GAIN_B"/>
    <property type="match status" value="1"/>
</dbReference>
<evidence type="ECO:0000256" key="2">
    <source>
        <dbReference type="ARBA" id="ARBA00022692"/>
    </source>
</evidence>
<protein>
    <recommendedName>
        <fullName evidence="10">GPS domain-containing protein</fullName>
    </recommendedName>
</protein>
<dbReference type="Pfam" id="PF00002">
    <property type="entry name" value="7tm_2"/>
    <property type="match status" value="1"/>
</dbReference>
<proteinExistence type="predicted"/>
<evidence type="ECO:0000313" key="9">
    <source>
        <dbReference type="EMBL" id="EEN56789.1"/>
    </source>
</evidence>
<dbReference type="SMART" id="SM00303">
    <property type="entry name" value="GPS"/>
    <property type="match status" value="1"/>
</dbReference>
<dbReference type="GO" id="GO:0007166">
    <property type="term" value="P:cell surface receptor signaling pathway"/>
    <property type="evidence" value="ECO:0007669"/>
    <property type="project" value="InterPro"/>
</dbReference>
<keyword evidence="4 6" id="KW-0472">Membrane</keyword>
<dbReference type="AlphaFoldDB" id="C3YRN4"/>
<dbReference type="InterPro" id="IPR000203">
    <property type="entry name" value="GPS"/>
</dbReference>
<dbReference type="EMBL" id="GG666548">
    <property type="protein sequence ID" value="EEN56789.1"/>
    <property type="molecule type" value="Genomic_DNA"/>
</dbReference>
<sequence>MHVTRVLVLMEKLAEVVTDYISYKDIQQINLRRNNIAIPDKSAITFLNFDSLHALLTTSGYLAERRQVINSRIVGVSVDMPPMEPLSVPLAIRFEHFQAGRNPTCVFLDTVNEHGLYNPSGCNLFEHTDDYTVCHCSHLQTAYALLMDVTEEELCLGITVLSHLSVLSTFYWLVPLCLQHYLDVLSPRAESPWWRYRVLGWGLPAVVTGVTAGIQYPAYLGLNGKCVLPVDDSLIHAMTAPACFAVLVATTVTILTVRMDHVISKNMKSAVTKKPRMDKIG</sequence>
<dbReference type="STRING" id="7739.C3YRN4"/>
<feature type="domain" description="GAIN-B" evidence="7">
    <location>
        <begin position="1"/>
        <end position="153"/>
    </location>
</feature>
<dbReference type="GO" id="GO:0004930">
    <property type="term" value="F:G protein-coupled receptor activity"/>
    <property type="evidence" value="ECO:0007669"/>
    <property type="project" value="InterPro"/>
</dbReference>
<keyword evidence="5" id="KW-1015">Disulfide bond</keyword>
<feature type="domain" description="G-protein coupled receptors family 2 profile 2" evidence="8">
    <location>
        <begin position="155"/>
        <end position="281"/>
    </location>
</feature>
<evidence type="ECO:0008006" key="10">
    <source>
        <dbReference type="Google" id="ProtNLM"/>
    </source>
</evidence>
<feature type="transmembrane region" description="Helical" evidence="6">
    <location>
        <begin position="198"/>
        <end position="218"/>
    </location>
</feature>
<comment type="subcellular location">
    <subcellularLocation>
        <location evidence="1">Membrane</location>
        <topology evidence="1">Multi-pass membrane protein</topology>
    </subcellularLocation>
</comment>
<dbReference type="PANTHER" id="PTHR36695">
    <property type="entry name" value="AGAP008648-PA"/>
    <property type="match status" value="1"/>
</dbReference>
<evidence type="ECO:0000256" key="4">
    <source>
        <dbReference type="ARBA" id="ARBA00023136"/>
    </source>
</evidence>
<dbReference type="PROSITE" id="PS50261">
    <property type="entry name" value="G_PROTEIN_RECEP_F2_4"/>
    <property type="match status" value="1"/>
</dbReference>
<dbReference type="eggNOG" id="KOG4193">
    <property type="taxonomic scope" value="Eukaryota"/>
</dbReference>
<gene>
    <name evidence="9" type="ORF">BRAFLDRAFT_95063</name>
</gene>
<evidence type="ECO:0000259" key="8">
    <source>
        <dbReference type="PROSITE" id="PS50261"/>
    </source>
</evidence>
<keyword evidence="3 6" id="KW-1133">Transmembrane helix</keyword>
<dbReference type="Gene3D" id="2.60.220.50">
    <property type="match status" value="1"/>
</dbReference>
<evidence type="ECO:0000259" key="7">
    <source>
        <dbReference type="PROSITE" id="PS50221"/>
    </source>
</evidence>
<accession>C3YRN4</accession>